<reference evidence="2 3" key="1">
    <citation type="journal article" date="2017" name="Gigascience">
        <title>Draft genome of the honey bee ectoparasitic mite, Tropilaelaps mercedesae, is shaped by the parasitic life history.</title>
        <authorList>
            <person name="Dong X."/>
            <person name="Armstrong S.D."/>
            <person name="Xia D."/>
            <person name="Makepeace B.L."/>
            <person name="Darby A.C."/>
            <person name="Kadowaki T."/>
        </authorList>
    </citation>
    <scope>NUCLEOTIDE SEQUENCE [LARGE SCALE GENOMIC DNA]</scope>
    <source>
        <strain evidence="2">Wuxi-XJTLU</strain>
    </source>
</reference>
<dbReference type="AlphaFoldDB" id="A0A1V9XRU8"/>
<evidence type="ECO:0000256" key="1">
    <source>
        <dbReference type="SAM" id="MobiDB-lite"/>
    </source>
</evidence>
<proteinExistence type="predicted"/>
<accession>A0A1V9XRU8</accession>
<feature type="region of interest" description="Disordered" evidence="1">
    <location>
        <begin position="265"/>
        <end position="318"/>
    </location>
</feature>
<protein>
    <submittedName>
        <fullName evidence="2">Uncharacterized protein</fullName>
    </submittedName>
</protein>
<evidence type="ECO:0000313" key="3">
    <source>
        <dbReference type="Proteomes" id="UP000192247"/>
    </source>
</evidence>
<feature type="compositionally biased region" description="Low complexity" evidence="1">
    <location>
        <begin position="135"/>
        <end position="146"/>
    </location>
</feature>
<organism evidence="2 3">
    <name type="scientific">Tropilaelaps mercedesae</name>
    <dbReference type="NCBI Taxonomy" id="418985"/>
    <lineage>
        <taxon>Eukaryota</taxon>
        <taxon>Metazoa</taxon>
        <taxon>Ecdysozoa</taxon>
        <taxon>Arthropoda</taxon>
        <taxon>Chelicerata</taxon>
        <taxon>Arachnida</taxon>
        <taxon>Acari</taxon>
        <taxon>Parasitiformes</taxon>
        <taxon>Mesostigmata</taxon>
        <taxon>Gamasina</taxon>
        <taxon>Dermanyssoidea</taxon>
        <taxon>Laelapidae</taxon>
        <taxon>Tropilaelaps</taxon>
    </lineage>
</organism>
<feature type="non-terminal residue" evidence="2">
    <location>
        <position position="1"/>
    </location>
</feature>
<name>A0A1V9XRU8_9ACAR</name>
<feature type="region of interest" description="Disordered" evidence="1">
    <location>
        <begin position="128"/>
        <end position="147"/>
    </location>
</feature>
<dbReference type="EMBL" id="MNPL01005335">
    <property type="protein sequence ID" value="OQR76088.1"/>
    <property type="molecule type" value="Genomic_DNA"/>
</dbReference>
<keyword evidence="3" id="KW-1185">Reference proteome</keyword>
<feature type="compositionally biased region" description="Polar residues" evidence="1">
    <location>
        <begin position="288"/>
        <end position="305"/>
    </location>
</feature>
<feature type="compositionally biased region" description="Low complexity" evidence="1">
    <location>
        <begin position="330"/>
        <end position="346"/>
    </location>
</feature>
<feature type="region of interest" description="Disordered" evidence="1">
    <location>
        <begin position="193"/>
        <end position="242"/>
    </location>
</feature>
<dbReference type="InParanoid" id="A0A1V9XRU8"/>
<evidence type="ECO:0000313" key="2">
    <source>
        <dbReference type="EMBL" id="OQR76088.1"/>
    </source>
</evidence>
<dbReference type="Proteomes" id="UP000192247">
    <property type="component" value="Unassembled WGS sequence"/>
</dbReference>
<comment type="caution">
    <text evidence="2">The sequence shown here is derived from an EMBL/GenBank/DDBJ whole genome shotgun (WGS) entry which is preliminary data.</text>
</comment>
<feature type="region of interest" description="Disordered" evidence="1">
    <location>
        <begin position="330"/>
        <end position="438"/>
    </location>
</feature>
<sequence>HGSIYTIIYLNKVLHISNRYGLTSVSLSICCFSGAISRLRRQSPLQFIRQHSSISFQQRQAIHAEAFESSAELARDLSKALHQAINSLTATETVSLPKSTEHSVGNGSAVSSNPFEEHHHNQWALSNGFTQATGSNSHSSESSASSARKVYHVSTFRDDHCRLETSETIPVVAAVVEPTVQIAAVRAIKNDAPDLVQDLPPTATSGGSSGGEEDDAPSPQPSSMGVPVSGAHCSGSVKEVSPASNNLAITESRLQNLSTAERFAMSNQCTIRKGSPRPTPRNAERALSSGSSTPFAPSNSPQQGVLSGGPEDPFASASYGTLRRSSIGSVSPVLSLASTTTASPSVQKLKRMFSEPDQRGPAPPLSPKPALKAKPVTLLKLGRRSNPIVAPRASPPDVEQNEKAEKPNVQSRKTTADKDAFQGTTPSNQIREYKQTSC</sequence>
<gene>
    <name evidence="2" type="ORF">BIW11_07996</name>
</gene>